<dbReference type="EMBL" id="JAANNP010000029">
    <property type="protein sequence ID" value="NHC15422.1"/>
    <property type="molecule type" value="Genomic_DNA"/>
</dbReference>
<name>A0ABX0H0W3_9ACTN</name>
<keyword evidence="2" id="KW-1185">Reference proteome</keyword>
<evidence type="ECO:0008006" key="3">
    <source>
        <dbReference type="Google" id="ProtNLM"/>
    </source>
</evidence>
<evidence type="ECO:0000313" key="1">
    <source>
        <dbReference type="EMBL" id="NHC15422.1"/>
    </source>
</evidence>
<evidence type="ECO:0000313" key="2">
    <source>
        <dbReference type="Proteomes" id="UP000800981"/>
    </source>
</evidence>
<comment type="caution">
    <text evidence="1">The sequence shown here is derived from an EMBL/GenBank/DDBJ whole genome shotgun (WGS) entry which is preliminary data.</text>
</comment>
<accession>A0ABX0H0W3</accession>
<dbReference type="RefSeq" id="WP_166283811.1">
    <property type="nucleotide sequence ID" value="NZ_JAANNP010000029.1"/>
</dbReference>
<organism evidence="1 2">
    <name type="scientific">Motilibacter deserti</name>
    <dbReference type="NCBI Taxonomy" id="2714956"/>
    <lineage>
        <taxon>Bacteria</taxon>
        <taxon>Bacillati</taxon>
        <taxon>Actinomycetota</taxon>
        <taxon>Actinomycetes</taxon>
        <taxon>Motilibacterales</taxon>
        <taxon>Motilibacteraceae</taxon>
        <taxon>Motilibacter</taxon>
    </lineage>
</organism>
<protein>
    <recommendedName>
        <fullName evidence="3">DUF4367 domain-containing protein</fullName>
    </recommendedName>
</protein>
<dbReference type="Proteomes" id="UP000800981">
    <property type="component" value="Unassembled WGS sequence"/>
</dbReference>
<proteinExistence type="predicted"/>
<reference evidence="1 2" key="1">
    <citation type="submission" date="2020-03" db="EMBL/GenBank/DDBJ databases">
        <title>Two novel Motilibacter sp.</title>
        <authorList>
            <person name="Liu S."/>
        </authorList>
    </citation>
    <scope>NUCLEOTIDE SEQUENCE [LARGE SCALE GENOMIC DNA]</scope>
    <source>
        <strain evidence="1 2">E257</strain>
    </source>
</reference>
<sequence length="366" mass="37760">MRHPTEGVLRRLVDEPAGVADADRRHVADCAQCLSEVASLQQDATLVGAALATAGTSDVEAGWQRLQAAAHSARPPAAHPARAQAVPQPRTSRYRAFLRRPAAAALGVAVVLAGAGTAAANDWVKIFRTEQVAPISFSTSDLVSLPDLEAYGNLEITKETRVRTVPGAGVAAAQSGLDVPEVAGLPRGVTGDPVYQVGEEAAATFTFSPERAAEAAAQAGEPLPPEPAGLDGSSVRLVAGPGVAQIWTSSSGLPALVVGRAVAPTAYSSGVPFETVRDYLLSLPGLPTEIAAQLRTFTADGSTLPLPVPSDQVSTRTEQVDGHQATVLTTRDRLLSAVVWVEDGVVTVVGGALDDDELLDVARGLT</sequence>
<gene>
    <name evidence="1" type="ORF">G9H71_16710</name>
</gene>